<dbReference type="PRINTS" id="PR00344">
    <property type="entry name" value="BCTRLSENSOR"/>
</dbReference>
<evidence type="ECO:0000256" key="4">
    <source>
        <dbReference type="ARBA" id="ARBA00022679"/>
    </source>
</evidence>
<dbReference type="InterPro" id="IPR003661">
    <property type="entry name" value="HisK_dim/P_dom"/>
</dbReference>
<evidence type="ECO:0000256" key="8">
    <source>
        <dbReference type="SAM" id="Phobius"/>
    </source>
</evidence>
<reference evidence="10" key="1">
    <citation type="submission" date="2021-04" db="EMBL/GenBank/DDBJ databases">
        <authorList>
            <person name="Zhang D.-C."/>
        </authorList>
    </citation>
    <scope>NUCLEOTIDE SEQUENCE</scope>
    <source>
        <strain evidence="10">CGMCC 1.15697</strain>
    </source>
</reference>
<evidence type="ECO:0000256" key="7">
    <source>
        <dbReference type="SAM" id="MobiDB-lite"/>
    </source>
</evidence>
<dbReference type="SMART" id="SM00388">
    <property type="entry name" value="HisKA"/>
    <property type="match status" value="1"/>
</dbReference>
<feature type="transmembrane region" description="Helical" evidence="8">
    <location>
        <begin position="196"/>
        <end position="215"/>
    </location>
</feature>
<dbReference type="InterPro" id="IPR036097">
    <property type="entry name" value="HisK_dim/P_sf"/>
</dbReference>
<dbReference type="Proteomes" id="UP000672602">
    <property type="component" value="Unassembled WGS sequence"/>
</dbReference>
<gene>
    <name evidence="10" type="ORF">KAJ83_18595</name>
</gene>
<keyword evidence="11" id="KW-1185">Reference proteome</keyword>
<dbReference type="GO" id="GO:0000155">
    <property type="term" value="F:phosphorelay sensor kinase activity"/>
    <property type="evidence" value="ECO:0007669"/>
    <property type="project" value="InterPro"/>
</dbReference>
<dbReference type="Pfam" id="PF02518">
    <property type="entry name" value="HATPase_c"/>
    <property type="match status" value="1"/>
</dbReference>
<dbReference type="InterPro" id="IPR004358">
    <property type="entry name" value="Sig_transdc_His_kin-like_C"/>
</dbReference>
<dbReference type="InterPro" id="IPR036890">
    <property type="entry name" value="HATPase_C_sf"/>
</dbReference>
<dbReference type="EMBL" id="JAGMWN010000014">
    <property type="protein sequence ID" value="MBP5859036.1"/>
    <property type="molecule type" value="Genomic_DNA"/>
</dbReference>
<evidence type="ECO:0000256" key="3">
    <source>
        <dbReference type="ARBA" id="ARBA00022553"/>
    </source>
</evidence>
<keyword evidence="4" id="KW-0808">Transferase</keyword>
<feature type="compositionally biased region" description="Basic and acidic residues" evidence="7">
    <location>
        <begin position="464"/>
        <end position="490"/>
    </location>
</feature>
<keyword evidence="8" id="KW-0812">Transmembrane</keyword>
<evidence type="ECO:0000256" key="5">
    <source>
        <dbReference type="ARBA" id="ARBA00022777"/>
    </source>
</evidence>
<dbReference type="Gene3D" id="1.10.287.130">
    <property type="match status" value="1"/>
</dbReference>
<comment type="catalytic activity">
    <reaction evidence="1">
        <text>ATP + protein L-histidine = ADP + protein N-phospho-L-histidine.</text>
        <dbReference type="EC" id="2.7.13.3"/>
    </reaction>
</comment>
<dbReference type="SMART" id="SM00387">
    <property type="entry name" value="HATPase_c"/>
    <property type="match status" value="1"/>
</dbReference>
<keyword evidence="8" id="KW-0472">Membrane</keyword>
<evidence type="ECO:0000256" key="1">
    <source>
        <dbReference type="ARBA" id="ARBA00000085"/>
    </source>
</evidence>
<evidence type="ECO:0000256" key="2">
    <source>
        <dbReference type="ARBA" id="ARBA00012438"/>
    </source>
</evidence>
<feature type="domain" description="Histidine kinase" evidence="9">
    <location>
        <begin position="247"/>
        <end position="467"/>
    </location>
</feature>
<keyword evidence="6" id="KW-0902">Two-component regulatory system</keyword>
<evidence type="ECO:0000259" key="9">
    <source>
        <dbReference type="PROSITE" id="PS50109"/>
    </source>
</evidence>
<dbReference type="SUPFAM" id="SSF47384">
    <property type="entry name" value="Homodimeric domain of signal transducing histidine kinase"/>
    <property type="match status" value="1"/>
</dbReference>
<dbReference type="AlphaFoldDB" id="A0A8J7V2P4"/>
<dbReference type="InterPro" id="IPR005467">
    <property type="entry name" value="His_kinase_dom"/>
</dbReference>
<evidence type="ECO:0000313" key="11">
    <source>
        <dbReference type="Proteomes" id="UP000672602"/>
    </source>
</evidence>
<keyword evidence="3" id="KW-0597">Phosphoprotein</keyword>
<dbReference type="RefSeq" id="WP_210683628.1">
    <property type="nucleotide sequence ID" value="NZ_JAGMWN010000014.1"/>
</dbReference>
<dbReference type="EC" id="2.7.13.3" evidence="2"/>
<evidence type="ECO:0000256" key="6">
    <source>
        <dbReference type="ARBA" id="ARBA00023012"/>
    </source>
</evidence>
<dbReference type="PANTHER" id="PTHR43711:SF26">
    <property type="entry name" value="SENSOR HISTIDINE KINASE RCSC"/>
    <property type="match status" value="1"/>
</dbReference>
<feature type="region of interest" description="Disordered" evidence="7">
    <location>
        <begin position="464"/>
        <end position="505"/>
    </location>
</feature>
<dbReference type="PROSITE" id="PS50109">
    <property type="entry name" value="HIS_KIN"/>
    <property type="match status" value="1"/>
</dbReference>
<dbReference type="PANTHER" id="PTHR43711">
    <property type="entry name" value="TWO-COMPONENT HISTIDINE KINASE"/>
    <property type="match status" value="1"/>
</dbReference>
<organism evidence="10 11">
    <name type="scientific">Marivibrio halodurans</name>
    <dbReference type="NCBI Taxonomy" id="2039722"/>
    <lineage>
        <taxon>Bacteria</taxon>
        <taxon>Pseudomonadati</taxon>
        <taxon>Pseudomonadota</taxon>
        <taxon>Alphaproteobacteria</taxon>
        <taxon>Rhodospirillales</taxon>
        <taxon>Rhodospirillaceae</taxon>
        <taxon>Marivibrio</taxon>
    </lineage>
</organism>
<dbReference type="Gene3D" id="3.30.565.10">
    <property type="entry name" value="Histidine kinase-like ATPase, C-terminal domain"/>
    <property type="match status" value="1"/>
</dbReference>
<dbReference type="Pfam" id="PF00512">
    <property type="entry name" value="HisKA"/>
    <property type="match status" value="1"/>
</dbReference>
<dbReference type="CDD" id="cd00082">
    <property type="entry name" value="HisKA"/>
    <property type="match status" value="1"/>
</dbReference>
<keyword evidence="8" id="KW-1133">Transmembrane helix</keyword>
<evidence type="ECO:0000313" key="10">
    <source>
        <dbReference type="EMBL" id="MBP5859036.1"/>
    </source>
</evidence>
<dbReference type="SUPFAM" id="SSF55874">
    <property type="entry name" value="ATPase domain of HSP90 chaperone/DNA topoisomerase II/histidine kinase"/>
    <property type="match status" value="1"/>
</dbReference>
<comment type="caution">
    <text evidence="10">The sequence shown here is derived from an EMBL/GenBank/DDBJ whole genome shotgun (WGS) entry which is preliminary data.</text>
</comment>
<accession>A0A8J7V2P4</accession>
<proteinExistence type="predicted"/>
<sequence length="505" mass="56444">MPSNRRRNKRLEALKAWLSTMWMRSWASRAVIALALLFPILSLAAIVNLQQERDSYSYVVRSTNWIAFQLELELHRFLSTLDHYRLGEQSTDEAMVVQRFDILWSRLDVAMNGVEGEGVRRLASTERLFPEMLAALTRADAVILNLADADAGRLRDVRETLGAFEESVHDVALAMQFGEGHEHLVSRIEVSQDRTLIGVAALVLTGMLAVLVLYWQNSRSRALLREQSALREKADAANRAKSLFLANMSHELRTPLNAILGFSQLLSCEMLGPLGNPKYKEYSEDIITSSEHLLEVISDLLDMARIEAGYTQFEEGVVDLAQEARRAVAILEETAGIRGIRIEMPDPLPRDKLWGDARMVRQMILNLTSNAIKFSHPGGVVRIHYGFHEESAYIAIADEGVGIAEGDLQRICEPFVQVDENFDRRHEGSGLGLALVKAFARLHDAGLSLQSALGKGTIASVRFPKDRTVAETEGPEGKEEKDDPARHEPSDPSSILQDRVEAAWR</sequence>
<keyword evidence="5 10" id="KW-0418">Kinase</keyword>
<protein>
    <recommendedName>
        <fullName evidence="2">histidine kinase</fullName>
        <ecNumber evidence="2">2.7.13.3</ecNumber>
    </recommendedName>
</protein>
<name>A0A8J7V2P4_9PROT</name>
<dbReference type="InterPro" id="IPR003594">
    <property type="entry name" value="HATPase_dom"/>
</dbReference>
<dbReference type="InterPro" id="IPR050736">
    <property type="entry name" value="Sensor_HK_Regulatory"/>
</dbReference>